<dbReference type="PROSITE" id="PS51898">
    <property type="entry name" value="TYR_RECOMBINASE"/>
    <property type="match status" value="1"/>
</dbReference>
<dbReference type="GO" id="GO:0007059">
    <property type="term" value="P:chromosome segregation"/>
    <property type="evidence" value="ECO:0007669"/>
    <property type="project" value="UniProtKB-KW"/>
</dbReference>
<dbReference type="AlphaFoldDB" id="A0A3M5U6L9"/>
<dbReference type="GO" id="GO:0015074">
    <property type="term" value="P:DNA integration"/>
    <property type="evidence" value="ECO:0007669"/>
    <property type="project" value="UniProtKB-KW"/>
</dbReference>
<dbReference type="NCBIfam" id="NF040693">
    <property type="entry name" value="recomb_GmtY"/>
    <property type="match status" value="1"/>
</dbReference>
<evidence type="ECO:0000256" key="1">
    <source>
        <dbReference type="ARBA" id="ARBA00022829"/>
    </source>
</evidence>
<protein>
    <submittedName>
        <fullName evidence="6">Phage integrase</fullName>
    </submittedName>
</protein>
<dbReference type="EMBL" id="RBTX01000023">
    <property type="protein sequence ID" value="RMU41550.1"/>
    <property type="molecule type" value="Genomic_DNA"/>
</dbReference>
<feature type="region of interest" description="Disordered" evidence="4">
    <location>
        <begin position="436"/>
        <end position="471"/>
    </location>
</feature>
<dbReference type="RefSeq" id="WP_005622278.1">
    <property type="nucleotide sequence ID" value="NZ_BMNO01000109.1"/>
</dbReference>
<dbReference type="SUPFAM" id="SSF56349">
    <property type="entry name" value="DNA breaking-rejoining enzymes"/>
    <property type="match status" value="1"/>
</dbReference>
<evidence type="ECO:0000313" key="7">
    <source>
        <dbReference type="Proteomes" id="UP000281514"/>
    </source>
</evidence>
<proteinExistence type="predicted"/>
<evidence type="ECO:0000259" key="5">
    <source>
        <dbReference type="PROSITE" id="PS51898"/>
    </source>
</evidence>
<dbReference type="CDD" id="cd00397">
    <property type="entry name" value="DNA_BRE_C"/>
    <property type="match status" value="1"/>
</dbReference>
<dbReference type="PANTHER" id="PTHR30349:SF81">
    <property type="entry name" value="TYROSINE RECOMBINASE XERC"/>
    <property type="match status" value="1"/>
</dbReference>
<dbReference type="InterPro" id="IPR002104">
    <property type="entry name" value="Integrase_catalytic"/>
</dbReference>
<dbReference type="Proteomes" id="UP000281514">
    <property type="component" value="Unassembled WGS sequence"/>
</dbReference>
<name>A0A3M5U6L9_9PSED</name>
<feature type="domain" description="Tyr recombinase" evidence="5">
    <location>
        <begin position="195"/>
        <end position="448"/>
    </location>
</feature>
<keyword evidence="3" id="KW-0233">DNA recombination</keyword>
<keyword evidence="1" id="KW-0159">Chromosome partition</keyword>
<gene>
    <name evidence="6" type="ORF">ALP32_03163</name>
</gene>
<dbReference type="PANTHER" id="PTHR30349">
    <property type="entry name" value="PHAGE INTEGRASE-RELATED"/>
    <property type="match status" value="1"/>
</dbReference>
<comment type="caution">
    <text evidence="6">The sequence shown here is derived from an EMBL/GenBank/DDBJ whole genome shotgun (WGS) entry which is preliminary data.</text>
</comment>
<organism evidence="6 7">
    <name type="scientific">Pseudomonas avellanae</name>
    <dbReference type="NCBI Taxonomy" id="46257"/>
    <lineage>
        <taxon>Bacteria</taxon>
        <taxon>Pseudomonadati</taxon>
        <taxon>Pseudomonadota</taxon>
        <taxon>Gammaproteobacteria</taxon>
        <taxon>Pseudomonadales</taxon>
        <taxon>Pseudomonadaceae</taxon>
        <taxon>Pseudomonas</taxon>
    </lineage>
</organism>
<evidence type="ECO:0000256" key="4">
    <source>
        <dbReference type="SAM" id="MobiDB-lite"/>
    </source>
</evidence>
<evidence type="ECO:0000256" key="3">
    <source>
        <dbReference type="ARBA" id="ARBA00023172"/>
    </source>
</evidence>
<evidence type="ECO:0000313" key="6">
    <source>
        <dbReference type="EMBL" id="RMU41550.1"/>
    </source>
</evidence>
<evidence type="ECO:0000256" key="2">
    <source>
        <dbReference type="ARBA" id="ARBA00022908"/>
    </source>
</evidence>
<dbReference type="InterPro" id="IPR050090">
    <property type="entry name" value="Tyrosine_recombinase_XerCD"/>
</dbReference>
<sequence>MTVSLKIRTLYQSDNTGREIELPALLTPQGILISHLRFLASTRYLKKSASWRERNVFAMKLLLSYIGANEGHFSKTTELLESFATALQYGTINIETQQDPGGLYWLPRKAEDARTLLQHITAYTDWLVGESGHEQSLVNPFRKATSVEERMNWCAYYQRQSNVFLNYLNKPKDAAAENQWVRRTQTSNVPMFNRRLTKRFPESEINNLLETGWVRRMADPEATANDRIDWKGRAITVLMHYAGLRKSEIFHLFLSDVIADRKRKEAYVRIWHPENGRVQEEGYTNRRDYLNRRYRRKPRTEYSKTDSLHAGWKSPLLTDGSDGFLEVYFYPLDMAKVFLHYYANYLKYQRVDPLPTEDHPYAFTNTDGRPETMKNFNRQHRDAVHRIGLEHSKKLGTTEHGHRHAYGYRLCESDLSEEFIQKALHHRNIESQRVYKEPTYEDTRVERMKGEKRLAEKRREARELQSEQERQ</sequence>
<dbReference type="GO" id="GO:0006310">
    <property type="term" value="P:DNA recombination"/>
    <property type="evidence" value="ECO:0007669"/>
    <property type="project" value="UniProtKB-KW"/>
</dbReference>
<reference evidence="6 7" key="1">
    <citation type="submission" date="2018-08" db="EMBL/GenBank/DDBJ databases">
        <title>Recombination of ecologically and evolutionarily significant loci maintains genetic cohesion in the Pseudomonas syringae species complex.</title>
        <authorList>
            <person name="Dillon M."/>
            <person name="Thakur S."/>
            <person name="Almeida R.N.D."/>
            <person name="Weir B.S."/>
            <person name="Guttman D.S."/>
        </authorList>
    </citation>
    <scope>NUCLEOTIDE SEQUENCE [LARGE SCALE GENOMIC DNA]</scope>
    <source>
        <strain evidence="6 7">ICMP 9749</strain>
    </source>
</reference>
<keyword evidence="2" id="KW-0229">DNA integration</keyword>
<dbReference type="Pfam" id="PF00589">
    <property type="entry name" value="Phage_integrase"/>
    <property type="match status" value="1"/>
</dbReference>
<dbReference type="GO" id="GO:0003677">
    <property type="term" value="F:DNA binding"/>
    <property type="evidence" value="ECO:0007669"/>
    <property type="project" value="InterPro"/>
</dbReference>
<dbReference type="InterPro" id="IPR011010">
    <property type="entry name" value="DNA_brk_join_enz"/>
</dbReference>
<dbReference type="InterPro" id="IPR013762">
    <property type="entry name" value="Integrase-like_cat_sf"/>
</dbReference>
<accession>A0A3M5U6L9</accession>
<dbReference type="Gene3D" id="1.10.443.10">
    <property type="entry name" value="Intergrase catalytic core"/>
    <property type="match status" value="1"/>
</dbReference>